<protein>
    <submittedName>
        <fullName evidence="1">Uncharacterized protein</fullName>
    </submittedName>
</protein>
<dbReference type="InterPro" id="IPR008884">
    <property type="entry name" value="TylF_MeTrfase"/>
</dbReference>
<organism evidence="1 2">
    <name type="scientific">Prauserella muralis</name>
    <dbReference type="NCBI Taxonomy" id="588067"/>
    <lineage>
        <taxon>Bacteria</taxon>
        <taxon>Bacillati</taxon>
        <taxon>Actinomycetota</taxon>
        <taxon>Actinomycetes</taxon>
        <taxon>Pseudonocardiales</taxon>
        <taxon>Pseudonocardiaceae</taxon>
        <taxon>Prauserella</taxon>
    </lineage>
</organism>
<reference evidence="1 2" key="1">
    <citation type="submission" date="2016-07" db="EMBL/GenBank/DDBJ databases">
        <title>Draft genome sequence of Prauserella muralis DSM 45305, isolated from a mould-covered wall in an indoor environment.</title>
        <authorList>
            <person name="Ruckert C."/>
            <person name="Albersmeier A."/>
            <person name="Jiang C.-L."/>
            <person name="Jiang Y."/>
            <person name="Kalinowski J."/>
            <person name="Schneider O."/>
            <person name="Winkler A."/>
            <person name="Zotchev S.B."/>
        </authorList>
    </citation>
    <scope>NUCLEOTIDE SEQUENCE [LARGE SCALE GENOMIC DNA]</scope>
    <source>
        <strain evidence="1 2">DSM 45305</strain>
    </source>
</reference>
<dbReference type="PANTHER" id="PTHR40036">
    <property type="entry name" value="MACROCIN O-METHYLTRANSFERASE"/>
    <property type="match status" value="1"/>
</dbReference>
<name>A0A2V4BMI7_9PSEU</name>
<dbReference type="AlphaFoldDB" id="A0A2V4BMI7"/>
<accession>A0A2V4BMI7</accession>
<proteinExistence type="predicted"/>
<dbReference type="Pfam" id="PF13578">
    <property type="entry name" value="Methyltransf_24"/>
    <property type="match status" value="1"/>
</dbReference>
<evidence type="ECO:0000313" key="1">
    <source>
        <dbReference type="EMBL" id="PXY31863.1"/>
    </source>
</evidence>
<evidence type="ECO:0000313" key="2">
    <source>
        <dbReference type="Proteomes" id="UP000249915"/>
    </source>
</evidence>
<dbReference type="InterPro" id="IPR029063">
    <property type="entry name" value="SAM-dependent_MTases_sf"/>
</dbReference>
<gene>
    <name evidence="1" type="ORF">BAY60_05905</name>
</gene>
<dbReference type="Gene3D" id="3.40.50.150">
    <property type="entry name" value="Vaccinia Virus protein VP39"/>
    <property type="match status" value="1"/>
</dbReference>
<sequence length="260" mass="29611">MRGMRDMALRARRLLRRVRPAESDRLERLEGEVAALRKDVARVLDRVVEFEVRSRRDLVYAGDRQAALESHRFANEHLLGVPHFRRATQTRDYGLSLAPQGGMALEFGVATGNTLRGIARQRGGERVYGFDSFEGLPEAWLAGIPAGTFARKDIPEIPGAELVVGLFEDTLPKFLAEHDGPVDFVHVDSDLYSSAKTVLEHVGPRLRPGSVLVFDEYFNYPGWQEHEHRAWLEYVERTGTRFAYEAYSYEDRQVVVRIRA</sequence>
<keyword evidence="2" id="KW-1185">Reference proteome</keyword>
<dbReference type="EMBL" id="MASW01000001">
    <property type="protein sequence ID" value="PXY31863.1"/>
    <property type="molecule type" value="Genomic_DNA"/>
</dbReference>
<dbReference type="PANTHER" id="PTHR40036:SF1">
    <property type="entry name" value="MACROCIN O-METHYLTRANSFERASE"/>
    <property type="match status" value="1"/>
</dbReference>
<dbReference type="RefSeq" id="WP_112279899.1">
    <property type="nucleotide sequence ID" value="NZ_MASW01000001.1"/>
</dbReference>
<dbReference type="Proteomes" id="UP000249915">
    <property type="component" value="Unassembled WGS sequence"/>
</dbReference>
<dbReference type="SUPFAM" id="SSF53335">
    <property type="entry name" value="S-adenosyl-L-methionine-dependent methyltransferases"/>
    <property type="match status" value="1"/>
</dbReference>
<dbReference type="OrthoDB" id="7056009at2"/>
<comment type="caution">
    <text evidence="1">The sequence shown here is derived from an EMBL/GenBank/DDBJ whole genome shotgun (WGS) entry which is preliminary data.</text>
</comment>